<name>A0A221UYS8_9FLAO</name>
<feature type="domain" description="Transcription elongation factor GreA/GreB C-terminal" evidence="1">
    <location>
        <begin position="55"/>
        <end position="126"/>
    </location>
</feature>
<dbReference type="KEGG" id="aalg:AREALGSMS7_03084"/>
<dbReference type="InterPro" id="IPR001437">
    <property type="entry name" value="Tscrpt_elong_fac_GreA/B_C"/>
</dbReference>
<dbReference type="Pfam" id="PF01272">
    <property type="entry name" value="GreA_GreB"/>
    <property type="match status" value="1"/>
</dbReference>
<dbReference type="GO" id="GO:0003677">
    <property type="term" value="F:DNA binding"/>
    <property type="evidence" value="ECO:0007669"/>
    <property type="project" value="InterPro"/>
</dbReference>
<keyword evidence="2" id="KW-0251">Elongation factor</keyword>
<organism evidence="2 3">
    <name type="scientific">Arenibacter algicola</name>
    <dbReference type="NCBI Taxonomy" id="616991"/>
    <lineage>
        <taxon>Bacteria</taxon>
        <taxon>Pseudomonadati</taxon>
        <taxon>Bacteroidota</taxon>
        <taxon>Flavobacteriia</taxon>
        <taxon>Flavobacteriales</taxon>
        <taxon>Flavobacteriaceae</taxon>
        <taxon>Arenibacter</taxon>
    </lineage>
</organism>
<dbReference type="SUPFAM" id="SSF54534">
    <property type="entry name" value="FKBP-like"/>
    <property type="match status" value="1"/>
</dbReference>
<dbReference type="RefSeq" id="WP_093978991.1">
    <property type="nucleotide sequence ID" value="NZ_CP022515.1"/>
</dbReference>
<evidence type="ECO:0000313" key="3">
    <source>
        <dbReference type="Proteomes" id="UP000204551"/>
    </source>
</evidence>
<dbReference type="GO" id="GO:0003746">
    <property type="term" value="F:translation elongation factor activity"/>
    <property type="evidence" value="ECO:0007669"/>
    <property type="project" value="UniProtKB-KW"/>
</dbReference>
<keyword evidence="2" id="KW-0648">Protein biosynthesis</keyword>
<protein>
    <submittedName>
        <fullName evidence="2">Transcription elongation factor GreA</fullName>
    </submittedName>
</protein>
<dbReference type="Proteomes" id="UP000204551">
    <property type="component" value="Chromosome"/>
</dbReference>
<dbReference type="AlphaFoldDB" id="A0A221UYS8"/>
<evidence type="ECO:0000313" key="2">
    <source>
        <dbReference type="EMBL" id="ASO06515.1"/>
    </source>
</evidence>
<sequence>MNYGRLILEKKDLIMIKRYQDMNYRIEDYSHLDALEMLEENMAKAYVMNAEDMADDIIRLYSMVTVTSKSGWRETFQLVLSLEDDDRANQFSIHCALGASVLGRSEGDIIHYCTPIGIIPLKIINVVQPENYGVTKIWEDTINTVQPHIN</sequence>
<dbReference type="GO" id="GO:0032784">
    <property type="term" value="P:regulation of DNA-templated transcription elongation"/>
    <property type="evidence" value="ECO:0007669"/>
    <property type="project" value="InterPro"/>
</dbReference>
<accession>A0A221UYS8</accession>
<gene>
    <name evidence="2" type="ORF">AREALGSMS7_03084</name>
</gene>
<dbReference type="InterPro" id="IPR036953">
    <property type="entry name" value="GreA/GreB_C_sf"/>
</dbReference>
<proteinExistence type="predicted"/>
<dbReference type="Gene3D" id="3.10.50.30">
    <property type="entry name" value="Transcription elongation factor, GreA/GreB, C-terminal domain"/>
    <property type="match status" value="1"/>
</dbReference>
<dbReference type="EMBL" id="CP022515">
    <property type="protein sequence ID" value="ASO06515.1"/>
    <property type="molecule type" value="Genomic_DNA"/>
</dbReference>
<evidence type="ECO:0000259" key="1">
    <source>
        <dbReference type="Pfam" id="PF01272"/>
    </source>
</evidence>
<reference evidence="2 3" key="1">
    <citation type="submission" date="2017-07" db="EMBL/GenBank/DDBJ databases">
        <title>Genome Sequence of Arenibacter algicola Strain SMS7 Isolated from a culture of the Diatom Skeletonema marinoi.</title>
        <authorList>
            <person name="Topel M."/>
            <person name="Pinder M.I.M."/>
            <person name="Johansson O.N."/>
            <person name="Kourtchenko O."/>
            <person name="Godhe A."/>
            <person name="Clarke A.K."/>
        </authorList>
    </citation>
    <scope>NUCLEOTIDE SEQUENCE [LARGE SCALE GENOMIC DNA]</scope>
    <source>
        <strain evidence="2 3">SMS7</strain>
    </source>
</reference>